<feature type="transmembrane region" description="Helical" evidence="16">
    <location>
        <begin position="304"/>
        <end position="324"/>
    </location>
</feature>
<evidence type="ECO:0000256" key="10">
    <source>
        <dbReference type="ARBA" id="ARBA00022777"/>
    </source>
</evidence>
<evidence type="ECO:0000256" key="13">
    <source>
        <dbReference type="ARBA" id="ARBA00023012"/>
    </source>
</evidence>
<dbReference type="InterPro" id="IPR036097">
    <property type="entry name" value="HisK_dim/P_sf"/>
</dbReference>
<sequence length="585" mass="65591">MSSTLDGLRFWRLLLITLVLVLGAVIAARWAVQRAEYQALHEAAVHSDSQLRLYATSLHTLIERYRVMPSVLALDPELREALSAPLTPEIQHRLNLKLERINEATRSSTLEVMNAEGLAVAASNWQLPTSYVGHNYHFRPYFQQAKVTGSGRFYGVGVVSGIPGYFLSRAIQDEQGQFLGVMVVKLEFPELEQSWSQRPDIILVSDERGVVFIANQPGWRYRMLRPLTEQDRQELQAERQYYNQSLVPLAYQDQQILGPGQRWVRIRGPERVGYYLWNTLPLPAEGWNIHLLRPSNGLDSSVRMAGVAAAGAWLALGFAALLLVQRRRLAQERQRRRQELEQLVEERTAALRTAQDGLIQAAKLAALGQMSAAMAHELNQPLTAQRMQLASLRLLLDQNRLEDARRILGKLEDLLSRMAALTGHLKTYARQSPRGLREAVDLAAALERALELLEPRLRGQPVEIRQYLDHPLRVWGDPIRLEQVLVNLIRNGLDAVAGCTSQWLEIRSERQGDRWCLSVTDSGTGIAPEHLAQVFDPFFTTKPVGEGLGLGLAVSCAIAHELGGELTAENTEHGACFRLILPAVV</sequence>
<dbReference type="GO" id="GO:0005524">
    <property type="term" value="F:ATP binding"/>
    <property type="evidence" value="ECO:0007669"/>
    <property type="project" value="UniProtKB-KW"/>
</dbReference>
<dbReference type="CDD" id="cd00082">
    <property type="entry name" value="HisKA"/>
    <property type="match status" value="1"/>
</dbReference>
<dbReference type="InterPro" id="IPR017055">
    <property type="entry name" value="Sig_transdc_His_kinase_DctB"/>
</dbReference>
<keyword evidence="6" id="KW-0597">Phosphoprotein</keyword>
<dbReference type="EMBL" id="VLKG01000008">
    <property type="protein sequence ID" value="TWH64626.1"/>
    <property type="molecule type" value="Genomic_DNA"/>
</dbReference>
<dbReference type="Gene3D" id="3.30.450.20">
    <property type="entry name" value="PAS domain"/>
    <property type="match status" value="2"/>
</dbReference>
<dbReference type="AlphaFoldDB" id="A0A562I1C7"/>
<dbReference type="InterPro" id="IPR036890">
    <property type="entry name" value="HATPase_C_sf"/>
</dbReference>
<evidence type="ECO:0000256" key="15">
    <source>
        <dbReference type="ARBA" id="ARBA00073143"/>
    </source>
</evidence>
<dbReference type="InterPro" id="IPR029151">
    <property type="entry name" value="Sensor-like_sf"/>
</dbReference>
<dbReference type="CDD" id="cd12914">
    <property type="entry name" value="PDC1_DGC_like"/>
    <property type="match status" value="1"/>
</dbReference>
<evidence type="ECO:0000256" key="1">
    <source>
        <dbReference type="ARBA" id="ARBA00000085"/>
    </source>
</evidence>
<dbReference type="PROSITE" id="PS50109">
    <property type="entry name" value="HIS_KIN"/>
    <property type="match status" value="1"/>
</dbReference>
<dbReference type="SUPFAM" id="SSF47384">
    <property type="entry name" value="Homodimeric domain of signal transducing histidine kinase"/>
    <property type="match status" value="1"/>
</dbReference>
<dbReference type="GO" id="GO:0005886">
    <property type="term" value="C:plasma membrane"/>
    <property type="evidence" value="ECO:0007669"/>
    <property type="project" value="UniProtKB-SubCell"/>
</dbReference>
<dbReference type="InterPro" id="IPR003594">
    <property type="entry name" value="HATPase_dom"/>
</dbReference>
<keyword evidence="13" id="KW-0902">Two-component regulatory system</keyword>
<dbReference type="Pfam" id="PF00512">
    <property type="entry name" value="HisKA"/>
    <property type="match status" value="1"/>
</dbReference>
<gene>
    <name evidence="18" type="ORF">LX59_02296</name>
</gene>
<evidence type="ECO:0000256" key="2">
    <source>
        <dbReference type="ARBA" id="ARBA00004429"/>
    </source>
</evidence>
<dbReference type="InterPro" id="IPR003661">
    <property type="entry name" value="HisK_dim/P_dom"/>
</dbReference>
<keyword evidence="19" id="KW-1185">Reference proteome</keyword>
<dbReference type="GO" id="GO:0000155">
    <property type="term" value="F:phosphorelay sensor kinase activity"/>
    <property type="evidence" value="ECO:0007669"/>
    <property type="project" value="InterPro"/>
</dbReference>
<organism evidence="18 19">
    <name type="scientific">Azomonas agilis</name>
    <dbReference type="NCBI Taxonomy" id="116849"/>
    <lineage>
        <taxon>Bacteria</taxon>
        <taxon>Pseudomonadati</taxon>
        <taxon>Pseudomonadota</taxon>
        <taxon>Gammaproteobacteria</taxon>
        <taxon>Pseudomonadales</taxon>
        <taxon>Pseudomonadaceae</taxon>
        <taxon>Azomonas</taxon>
    </lineage>
</organism>
<dbReference type="InterPro" id="IPR004358">
    <property type="entry name" value="Sig_transdc_His_kin-like_C"/>
</dbReference>
<evidence type="ECO:0000256" key="8">
    <source>
        <dbReference type="ARBA" id="ARBA00022692"/>
    </source>
</evidence>
<dbReference type="SMART" id="SM00387">
    <property type="entry name" value="HATPase_c"/>
    <property type="match status" value="1"/>
</dbReference>
<dbReference type="Gene3D" id="6.10.250.3020">
    <property type="match status" value="1"/>
</dbReference>
<protein>
    <recommendedName>
        <fullName evidence="15">C4-dicarboxylate transport sensor protein DctB</fullName>
        <ecNumber evidence="3">2.7.13.3</ecNumber>
    </recommendedName>
</protein>
<dbReference type="PRINTS" id="PR00344">
    <property type="entry name" value="BCTRLSENSOR"/>
</dbReference>
<evidence type="ECO:0000256" key="14">
    <source>
        <dbReference type="ARBA" id="ARBA00023136"/>
    </source>
</evidence>
<evidence type="ECO:0000256" key="3">
    <source>
        <dbReference type="ARBA" id="ARBA00012438"/>
    </source>
</evidence>
<evidence type="ECO:0000259" key="17">
    <source>
        <dbReference type="PROSITE" id="PS50109"/>
    </source>
</evidence>
<comment type="caution">
    <text evidence="18">The sequence shown here is derived from an EMBL/GenBank/DDBJ whole genome shotgun (WGS) entry which is preliminary data.</text>
</comment>
<dbReference type="EC" id="2.7.13.3" evidence="3"/>
<keyword evidence="7" id="KW-0808">Transferase</keyword>
<keyword evidence="9" id="KW-0547">Nucleotide-binding</keyword>
<evidence type="ECO:0000313" key="19">
    <source>
        <dbReference type="Proteomes" id="UP000319627"/>
    </source>
</evidence>
<dbReference type="RefSeq" id="WP_246118744.1">
    <property type="nucleotide sequence ID" value="NZ_VLKG01000008.1"/>
</dbReference>
<evidence type="ECO:0000256" key="12">
    <source>
        <dbReference type="ARBA" id="ARBA00022989"/>
    </source>
</evidence>
<dbReference type="Proteomes" id="UP000319627">
    <property type="component" value="Unassembled WGS sequence"/>
</dbReference>
<name>A0A562I1C7_9GAMM</name>
<dbReference type="InterPro" id="IPR005467">
    <property type="entry name" value="His_kinase_dom"/>
</dbReference>
<proteinExistence type="predicted"/>
<evidence type="ECO:0000256" key="5">
    <source>
        <dbReference type="ARBA" id="ARBA00022519"/>
    </source>
</evidence>
<keyword evidence="5" id="KW-0997">Cell inner membrane</keyword>
<dbReference type="Gene3D" id="3.30.565.10">
    <property type="entry name" value="Histidine kinase-like ATPase, C-terminal domain"/>
    <property type="match status" value="1"/>
</dbReference>
<comment type="catalytic activity">
    <reaction evidence="1">
        <text>ATP + protein L-histidine = ADP + protein N-phospho-L-histidine.</text>
        <dbReference type="EC" id="2.7.13.3"/>
    </reaction>
</comment>
<dbReference type="SMART" id="SM00388">
    <property type="entry name" value="HisKA"/>
    <property type="match status" value="1"/>
</dbReference>
<keyword evidence="4" id="KW-1003">Cell membrane</keyword>
<dbReference type="FunFam" id="1.10.287.130:FF:000049">
    <property type="entry name" value="C4-dicarboxylate transport sensor protein DctB"/>
    <property type="match status" value="1"/>
</dbReference>
<evidence type="ECO:0000256" key="4">
    <source>
        <dbReference type="ARBA" id="ARBA00022475"/>
    </source>
</evidence>
<accession>A0A562I1C7</accession>
<keyword evidence="8 16" id="KW-0812">Transmembrane</keyword>
<dbReference type="PANTHER" id="PTHR43065">
    <property type="entry name" value="SENSOR HISTIDINE KINASE"/>
    <property type="match status" value="1"/>
</dbReference>
<dbReference type="PANTHER" id="PTHR43065:SF46">
    <property type="entry name" value="C4-DICARBOXYLATE TRANSPORT SENSOR PROTEIN DCTB"/>
    <property type="match status" value="1"/>
</dbReference>
<dbReference type="Gene3D" id="1.10.287.130">
    <property type="match status" value="1"/>
</dbReference>
<keyword evidence="11" id="KW-0067">ATP-binding</keyword>
<dbReference type="SUPFAM" id="SSF103190">
    <property type="entry name" value="Sensory domain-like"/>
    <property type="match status" value="1"/>
</dbReference>
<reference evidence="18 19" key="1">
    <citation type="submission" date="2019-07" db="EMBL/GenBank/DDBJ databases">
        <title>Genomic Encyclopedia of Type Strains, Phase I: the one thousand microbial genomes (KMG-I) project.</title>
        <authorList>
            <person name="Kyrpides N."/>
        </authorList>
    </citation>
    <scope>NUCLEOTIDE SEQUENCE [LARGE SCALE GENOMIC DNA]</scope>
    <source>
        <strain evidence="18 19">DSM 375</strain>
    </source>
</reference>
<keyword evidence="12 16" id="KW-1133">Transmembrane helix</keyword>
<dbReference type="Pfam" id="PF02518">
    <property type="entry name" value="HATPase_c"/>
    <property type="match status" value="1"/>
</dbReference>
<comment type="subcellular location">
    <subcellularLocation>
        <location evidence="2">Cell inner membrane</location>
        <topology evidence="2">Multi-pass membrane protein</topology>
    </subcellularLocation>
</comment>
<evidence type="ECO:0000313" key="18">
    <source>
        <dbReference type="EMBL" id="TWH64626.1"/>
    </source>
</evidence>
<dbReference type="SUPFAM" id="SSF55874">
    <property type="entry name" value="ATPase domain of HSP90 chaperone/DNA topoisomerase II/histidine kinase"/>
    <property type="match status" value="1"/>
</dbReference>
<feature type="domain" description="Histidine kinase" evidence="17">
    <location>
        <begin position="373"/>
        <end position="585"/>
    </location>
</feature>
<keyword evidence="10 18" id="KW-0418">Kinase</keyword>
<evidence type="ECO:0000256" key="6">
    <source>
        <dbReference type="ARBA" id="ARBA00022553"/>
    </source>
</evidence>
<keyword evidence="14 16" id="KW-0472">Membrane</keyword>
<evidence type="ECO:0000256" key="11">
    <source>
        <dbReference type="ARBA" id="ARBA00022840"/>
    </source>
</evidence>
<evidence type="ECO:0000256" key="9">
    <source>
        <dbReference type="ARBA" id="ARBA00022741"/>
    </source>
</evidence>
<evidence type="ECO:0000256" key="7">
    <source>
        <dbReference type="ARBA" id="ARBA00022679"/>
    </source>
</evidence>
<evidence type="ECO:0000256" key="16">
    <source>
        <dbReference type="SAM" id="Phobius"/>
    </source>
</evidence>
<dbReference type="PIRSF" id="PIRSF036431">
    <property type="entry name" value="STHK_DctB"/>
    <property type="match status" value="1"/>
</dbReference>